<dbReference type="HOGENOM" id="CLU_018986_3_0_1"/>
<evidence type="ECO:0000313" key="6">
    <source>
        <dbReference type="EMBL" id="KIN04168.1"/>
    </source>
</evidence>
<evidence type="ECO:0000256" key="4">
    <source>
        <dbReference type="RuleBase" id="RU362118"/>
    </source>
</evidence>
<dbReference type="Gene3D" id="3.40.640.10">
    <property type="entry name" value="Type I PLP-dependent aspartate aminotransferase-like (Major domain)"/>
    <property type="match status" value="1"/>
</dbReference>
<evidence type="ECO:0000256" key="5">
    <source>
        <dbReference type="SAM" id="MobiDB-lite"/>
    </source>
</evidence>
<dbReference type="STRING" id="913774.A0A0C3DQ52"/>
<dbReference type="PANTHER" id="PTHR11808">
    <property type="entry name" value="TRANS-SULFURATION ENZYME FAMILY MEMBER"/>
    <property type="match status" value="1"/>
</dbReference>
<dbReference type="FunFam" id="3.40.640.10:FF:000072">
    <property type="entry name" value="Putative cystathionine beta-lyase"/>
    <property type="match status" value="1"/>
</dbReference>
<dbReference type="GO" id="GO:0030170">
    <property type="term" value="F:pyridoxal phosphate binding"/>
    <property type="evidence" value="ECO:0007669"/>
    <property type="project" value="InterPro"/>
</dbReference>
<dbReference type="FunFam" id="3.90.1150.10:FF:000066">
    <property type="entry name" value="Putative cystathionine beta-lyase"/>
    <property type="match status" value="1"/>
</dbReference>
<evidence type="ECO:0000313" key="7">
    <source>
        <dbReference type="Proteomes" id="UP000054321"/>
    </source>
</evidence>
<accession>A0A0C3DQ52</accession>
<comment type="cofactor">
    <cofactor evidence="1 4">
        <name>pyridoxal 5'-phosphate</name>
        <dbReference type="ChEBI" id="CHEBI:597326"/>
    </cofactor>
</comment>
<feature type="modified residue" description="N6-(pyridoxal phosphate)lysine" evidence="3">
    <location>
        <position position="227"/>
    </location>
</feature>
<dbReference type="OrthoDB" id="3512640at2759"/>
<evidence type="ECO:0000256" key="1">
    <source>
        <dbReference type="ARBA" id="ARBA00001933"/>
    </source>
</evidence>
<keyword evidence="7" id="KW-1185">Reference proteome</keyword>
<dbReference type="GO" id="GO:0016846">
    <property type="term" value="F:carbon-sulfur lyase activity"/>
    <property type="evidence" value="ECO:0007669"/>
    <property type="project" value="TreeGrafter"/>
</dbReference>
<dbReference type="PROSITE" id="PS00868">
    <property type="entry name" value="CYS_MET_METAB_PP"/>
    <property type="match status" value="1"/>
</dbReference>
<dbReference type="InterPro" id="IPR015422">
    <property type="entry name" value="PyrdxlP-dep_Trfase_small"/>
</dbReference>
<protein>
    <recommendedName>
        <fullName evidence="8">Cystathionine gamma-synthase</fullName>
    </recommendedName>
</protein>
<dbReference type="InterPro" id="IPR015424">
    <property type="entry name" value="PyrdxlP-dep_Trfase"/>
</dbReference>
<dbReference type="GO" id="GO:0019346">
    <property type="term" value="P:transsulfuration"/>
    <property type="evidence" value="ECO:0007669"/>
    <property type="project" value="InterPro"/>
</dbReference>
<evidence type="ECO:0000256" key="2">
    <source>
        <dbReference type="ARBA" id="ARBA00022898"/>
    </source>
</evidence>
<gene>
    <name evidence="6" type="ORF">OIDMADRAFT_178224</name>
</gene>
<evidence type="ECO:0000256" key="3">
    <source>
        <dbReference type="PIRSR" id="PIRSR001434-2"/>
    </source>
</evidence>
<reference evidence="7" key="2">
    <citation type="submission" date="2015-01" db="EMBL/GenBank/DDBJ databases">
        <title>Evolutionary Origins and Diversification of the Mycorrhizal Mutualists.</title>
        <authorList>
            <consortium name="DOE Joint Genome Institute"/>
            <consortium name="Mycorrhizal Genomics Consortium"/>
            <person name="Kohler A."/>
            <person name="Kuo A."/>
            <person name="Nagy L.G."/>
            <person name="Floudas D."/>
            <person name="Copeland A."/>
            <person name="Barry K.W."/>
            <person name="Cichocki N."/>
            <person name="Veneault-Fourrey C."/>
            <person name="LaButti K."/>
            <person name="Lindquist E.A."/>
            <person name="Lipzen A."/>
            <person name="Lundell T."/>
            <person name="Morin E."/>
            <person name="Murat C."/>
            <person name="Riley R."/>
            <person name="Ohm R."/>
            <person name="Sun H."/>
            <person name="Tunlid A."/>
            <person name="Henrissat B."/>
            <person name="Grigoriev I.V."/>
            <person name="Hibbett D.S."/>
            <person name="Martin F."/>
        </authorList>
    </citation>
    <scope>NUCLEOTIDE SEQUENCE [LARGE SCALE GENOMIC DNA]</scope>
    <source>
        <strain evidence="7">Zn</strain>
    </source>
</reference>
<name>A0A0C3DQ52_OIDMZ</name>
<organism evidence="6 7">
    <name type="scientific">Oidiodendron maius (strain Zn)</name>
    <dbReference type="NCBI Taxonomy" id="913774"/>
    <lineage>
        <taxon>Eukaryota</taxon>
        <taxon>Fungi</taxon>
        <taxon>Dikarya</taxon>
        <taxon>Ascomycota</taxon>
        <taxon>Pezizomycotina</taxon>
        <taxon>Leotiomycetes</taxon>
        <taxon>Leotiomycetes incertae sedis</taxon>
        <taxon>Myxotrichaceae</taxon>
        <taxon>Oidiodendron</taxon>
    </lineage>
</organism>
<feature type="region of interest" description="Disordered" evidence="5">
    <location>
        <begin position="1"/>
        <end position="20"/>
    </location>
</feature>
<dbReference type="AlphaFoldDB" id="A0A0C3DQ52"/>
<dbReference type="InterPro" id="IPR015421">
    <property type="entry name" value="PyrdxlP-dep_Trfase_major"/>
</dbReference>
<dbReference type="Pfam" id="PF01053">
    <property type="entry name" value="Cys_Met_Meta_PP"/>
    <property type="match status" value="1"/>
</dbReference>
<sequence length="441" mass="48240">MSTEVPVLNGRPNGQQNHDPHHIESELAKLSLSSKTIHSDDFLNIGHDVAPPLHVSTTFRYSNNPDALLPAADREPSVPYDRHVYSRATAPNTTRLEAILSNILKGPSLTYASGLSAFHAALVFLNPKHISVGGGYHGCHGVIDIHQKLTGLKKLDLNCPAEELEAGDVVHVETPVNPYGTAFNIKAFAEKAHSRGAYLIVDATFAPPPLQDPFLWGADLVMHSATKYIGGHSDMLCGVLTVNPTRVKEGWVKKLEEERVYLGNVAGSLEGWLGIRSVRTIELRVERQSSNATKLVAWLDAALHPEEASSRGHAPIVSAGDSKIVQAVLEEITHASLQKGDIKDGWLLRQMPNGYGPVFAISMKEEISARRLPSKLALFHHATSLGGVESLIEWRTMSDATVHRRLLRISVGIEGWEDLRDDLLQGFKTLADEQAVLKIEV</sequence>
<dbReference type="PANTHER" id="PTHR11808:SF35">
    <property type="entry name" value="CYSTATHIONINE GAMMA-SYNTHASE (AFU_ORTHOLOGUE AFUA_7G01590)"/>
    <property type="match status" value="1"/>
</dbReference>
<dbReference type="Proteomes" id="UP000054321">
    <property type="component" value="Unassembled WGS sequence"/>
</dbReference>
<dbReference type="PIRSF" id="PIRSF001434">
    <property type="entry name" value="CGS"/>
    <property type="match status" value="1"/>
</dbReference>
<proteinExistence type="inferred from homology"/>
<dbReference type="EMBL" id="KN832873">
    <property type="protein sequence ID" value="KIN04168.1"/>
    <property type="molecule type" value="Genomic_DNA"/>
</dbReference>
<evidence type="ECO:0008006" key="8">
    <source>
        <dbReference type="Google" id="ProtNLM"/>
    </source>
</evidence>
<dbReference type="GO" id="GO:0005737">
    <property type="term" value="C:cytoplasm"/>
    <property type="evidence" value="ECO:0007669"/>
    <property type="project" value="TreeGrafter"/>
</dbReference>
<dbReference type="FunCoup" id="A0A0C3DQ52">
    <property type="interactions" value="191"/>
</dbReference>
<reference evidence="6 7" key="1">
    <citation type="submission" date="2014-04" db="EMBL/GenBank/DDBJ databases">
        <authorList>
            <consortium name="DOE Joint Genome Institute"/>
            <person name="Kuo A."/>
            <person name="Martino E."/>
            <person name="Perotto S."/>
            <person name="Kohler A."/>
            <person name="Nagy L.G."/>
            <person name="Floudas D."/>
            <person name="Copeland A."/>
            <person name="Barry K.W."/>
            <person name="Cichocki N."/>
            <person name="Veneault-Fourrey C."/>
            <person name="LaButti K."/>
            <person name="Lindquist E.A."/>
            <person name="Lipzen A."/>
            <person name="Lundell T."/>
            <person name="Morin E."/>
            <person name="Murat C."/>
            <person name="Sun H."/>
            <person name="Tunlid A."/>
            <person name="Henrissat B."/>
            <person name="Grigoriev I.V."/>
            <person name="Hibbett D.S."/>
            <person name="Martin F."/>
            <person name="Nordberg H.P."/>
            <person name="Cantor M.N."/>
            <person name="Hua S.X."/>
        </authorList>
    </citation>
    <scope>NUCLEOTIDE SEQUENCE [LARGE SCALE GENOMIC DNA]</scope>
    <source>
        <strain evidence="6 7">Zn</strain>
    </source>
</reference>
<dbReference type="SUPFAM" id="SSF53383">
    <property type="entry name" value="PLP-dependent transferases"/>
    <property type="match status" value="1"/>
</dbReference>
<dbReference type="InterPro" id="IPR054542">
    <property type="entry name" value="Cys_met_metab_PP"/>
</dbReference>
<keyword evidence="2 3" id="KW-0663">Pyridoxal phosphate</keyword>
<dbReference type="Gene3D" id="3.90.1150.10">
    <property type="entry name" value="Aspartate Aminotransferase, domain 1"/>
    <property type="match status" value="1"/>
</dbReference>
<dbReference type="InParanoid" id="A0A0C3DQ52"/>
<comment type="similarity">
    <text evidence="4">Belongs to the trans-sulfuration enzymes family.</text>
</comment>
<dbReference type="InterPro" id="IPR000277">
    <property type="entry name" value="Cys/Met-Metab_PyrdxlP-dep_enz"/>
</dbReference>